<dbReference type="AlphaFoldDB" id="A0A7R7ZRT1"/>
<evidence type="ECO:0000256" key="10">
    <source>
        <dbReference type="ARBA" id="ARBA00030508"/>
    </source>
</evidence>
<dbReference type="InterPro" id="IPR007867">
    <property type="entry name" value="GMC_OxRtase_C"/>
</dbReference>
<dbReference type="SUPFAM" id="SSF51905">
    <property type="entry name" value="FAD/NAD(P)-binding domain"/>
    <property type="match status" value="1"/>
</dbReference>
<evidence type="ECO:0000256" key="7">
    <source>
        <dbReference type="ARBA" id="ARBA00022630"/>
    </source>
</evidence>
<dbReference type="Pfam" id="PF00732">
    <property type="entry name" value="GMC_oxred_N"/>
    <property type="match status" value="1"/>
</dbReference>
<dbReference type="GeneID" id="66985429"/>
<keyword evidence="9" id="KW-0560">Oxidoreductase</keyword>
<dbReference type="RefSeq" id="XP_043139593.1">
    <property type="nucleotide sequence ID" value="XM_043282190.1"/>
</dbReference>
<evidence type="ECO:0000256" key="2">
    <source>
        <dbReference type="ARBA" id="ARBA00001974"/>
    </source>
</evidence>
<evidence type="ECO:0000256" key="9">
    <source>
        <dbReference type="ARBA" id="ARBA00023002"/>
    </source>
</evidence>
<evidence type="ECO:0000256" key="11">
    <source>
        <dbReference type="ARBA" id="ARBA00031159"/>
    </source>
</evidence>
<comment type="cofactor">
    <cofactor evidence="2">
        <name>FAD</name>
        <dbReference type="ChEBI" id="CHEBI:57692"/>
    </cofactor>
</comment>
<sequence>MLNKTPNYDADVLVVGSGPIGATYARKLVEKNLRVLMVEAGAQESAIPGDHKKNAIVYQKDLDSFDHVIKGSLHLTSVPTDSNLAQNRSPISWSTANQVVNGQNPKDDEVTNFPAHAVSRNVGGMSILWTCATPEQHPKLERSKIFSPAEWDRLYKEAKKRIGTKTNVLEDSIRQQLILDVLGDHFQHRHPAPLPLAARRNDKNKDLIIWSSASTILGDIAEKGTGGNPLFTLWSQHVCEKLQINEVSGEVAHAEVKNLATDELKIIRAKKYVICGGAVLTPQLLHASGFRSERTATDESECFRLPALGHYLTEHSMCFCQVVLKKTLVDRVKTDPRYGWKEKMAKHRKKFGEDSLSLPFDDPDPQITIPVHDLHPWHIQIHRDVFAHGAVPPAIDKRTIVDLRFFGLMEPRESNYVTFDKDIKDAYGMPQPTFHFKLSDEDRKISHDMMRDMQDVAAVLGGYLPGSEPRFLPPGAAIHTCGTTRAGKKKDDSCCDEFSRVWGMKNLYVGGLNVIPGATASNPTLTAMCFAIKGAEHIIATTTHKSARL</sequence>
<dbReference type="InterPro" id="IPR051473">
    <property type="entry name" value="P2Ox-like"/>
</dbReference>
<evidence type="ECO:0000256" key="1">
    <source>
        <dbReference type="ARBA" id="ARBA00000827"/>
    </source>
</evidence>
<dbReference type="EC" id="1.1.3.10" evidence="5"/>
<dbReference type="Pfam" id="PF05199">
    <property type="entry name" value="GMC_oxred_C"/>
    <property type="match status" value="1"/>
</dbReference>
<dbReference type="GO" id="GO:0050660">
    <property type="term" value="F:flavin adenine dinucleotide binding"/>
    <property type="evidence" value="ECO:0007669"/>
    <property type="project" value="InterPro"/>
</dbReference>
<name>A0A7R7ZRT1_ASPCH</name>
<gene>
    <name evidence="15" type="ORF">ACHE_60957S</name>
</gene>
<evidence type="ECO:0000256" key="5">
    <source>
        <dbReference type="ARBA" id="ARBA00013082"/>
    </source>
</evidence>
<dbReference type="KEGG" id="ache:ACHE_60957S"/>
<evidence type="ECO:0000256" key="3">
    <source>
        <dbReference type="ARBA" id="ARBA00010790"/>
    </source>
</evidence>
<evidence type="ECO:0000256" key="12">
    <source>
        <dbReference type="ARBA" id="ARBA00031330"/>
    </source>
</evidence>
<dbReference type="SUPFAM" id="SSF54373">
    <property type="entry name" value="FAD-linked reductases, C-terminal domain"/>
    <property type="match status" value="1"/>
</dbReference>
<dbReference type="PANTHER" id="PTHR42784">
    <property type="entry name" value="PYRANOSE 2-OXIDASE"/>
    <property type="match status" value="1"/>
</dbReference>
<feature type="domain" description="Glucose-methanol-choline oxidoreductase N-terminal" evidence="13">
    <location>
        <begin position="233"/>
        <end position="315"/>
    </location>
</feature>
<organism evidence="15 16">
    <name type="scientific">Aspergillus chevalieri</name>
    <name type="common">Eurotium chevalieri</name>
    <dbReference type="NCBI Taxonomy" id="182096"/>
    <lineage>
        <taxon>Eukaryota</taxon>
        <taxon>Fungi</taxon>
        <taxon>Dikarya</taxon>
        <taxon>Ascomycota</taxon>
        <taxon>Pezizomycotina</taxon>
        <taxon>Eurotiomycetes</taxon>
        <taxon>Eurotiomycetidae</taxon>
        <taxon>Eurotiales</taxon>
        <taxon>Aspergillaceae</taxon>
        <taxon>Aspergillus</taxon>
        <taxon>Aspergillus subgen. Aspergillus</taxon>
    </lineage>
</organism>
<evidence type="ECO:0000259" key="13">
    <source>
        <dbReference type="Pfam" id="PF00732"/>
    </source>
</evidence>
<protein>
    <recommendedName>
        <fullName evidence="6">Pyranose 2-oxidase</fullName>
        <ecNumber evidence="5">1.1.3.10</ecNumber>
    </recommendedName>
    <alternativeName>
        <fullName evidence="11">FAD-oxidoreductase</fullName>
    </alternativeName>
    <alternativeName>
        <fullName evidence="10">Glucose 2-oxidase</fullName>
    </alternativeName>
    <alternativeName>
        <fullName evidence="12">Pyranose:oxygen 2-oxidoreductase</fullName>
    </alternativeName>
</protein>
<keyword evidence="16" id="KW-1185">Reference proteome</keyword>
<dbReference type="Proteomes" id="UP000637239">
    <property type="component" value="Chromosome 6"/>
</dbReference>
<comment type="similarity">
    <text evidence="3">Belongs to the GMC oxidoreductase family.</text>
</comment>
<comment type="subunit">
    <text evidence="4">Homotetramer.</text>
</comment>
<dbReference type="InterPro" id="IPR000172">
    <property type="entry name" value="GMC_OxRdtase_N"/>
</dbReference>
<keyword evidence="7" id="KW-0285">Flavoprotein</keyword>
<evidence type="ECO:0000256" key="8">
    <source>
        <dbReference type="ARBA" id="ARBA00022827"/>
    </source>
</evidence>
<dbReference type="GO" id="GO:0050233">
    <property type="term" value="F:pyranose oxidase activity"/>
    <property type="evidence" value="ECO:0007669"/>
    <property type="project" value="UniProtKB-EC"/>
</dbReference>
<evidence type="ECO:0000313" key="15">
    <source>
        <dbReference type="EMBL" id="BCR91071.1"/>
    </source>
</evidence>
<dbReference type="NCBIfam" id="TIGR02462">
    <property type="entry name" value="pyranose_ox"/>
    <property type="match status" value="1"/>
</dbReference>
<comment type="catalytic activity">
    <reaction evidence="1">
        <text>D-glucose + O2 = 2-dehydro-D-glucose + H2O2</text>
        <dbReference type="Rhea" id="RHEA:10552"/>
        <dbReference type="ChEBI" id="CHEBI:4167"/>
        <dbReference type="ChEBI" id="CHEBI:15379"/>
        <dbReference type="ChEBI" id="CHEBI:16240"/>
        <dbReference type="ChEBI" id="CHEBI:16609"/>
        <dbReference type="EC" id="1.1.3.10"/>
    </reaction>
</comment>
<dbReference type="EMBL" id="AP024421">
    <property type="protein sequence ID" value="BCR91071.1"/>
    <property type="molecule type" value="Genomic_DNA"/>
</dbReference>
<keyword evidence="8" id="KW-0274">FAD</keyword>
<evidence type="ECO:0000313" key="16">
    <source>
        <dbReference type="Proteomes" id="UP000637239"/>
    </source>
</evidence>
<accession>A0A7R7ZRT1</accession>
<evidence type="ECO:0000256" key="6">
    <source>
        <dbReference type="ARBA" id="ARBA00016408"/>
    </source>
</evidence>
<feature type="domain" description="Glucose-methanol-choline oxidoreductase C-terminal" evidence="14">
    <location>
        <begin position="411"/>
        <end position="531"/>
    </location>
</feature>
<dbReference type="InterPro" id="IPR036188">
    <property type="entry name" value="FAD/NAD-bd_sf"/>
</dbReference>
<dbReference type="Gene3D" id="3.50.50.60">
    <property type="entry name" value="FAD/NAD(P)-binding domain"/>
    <property type="match status" value="2"/>
</dbReference>
<dbReference type="PANTHER" id="PTHR42784:SF1">
    <property type="entry name" value="PYRANOSE 2-OXIDASE"/>
    <property type="match status" value="1"/>
</dbReference>
<reference evidence="15" key="1">
    <citation type="submission" date="2021-01" db="EMBL/GenBank/DDBJ databases">
        <authorList>
            <consortium name="Aspergillus chevalieri M1 genome sequencing consortium"/>
            <person name="Kazuki M."/>
            <person name="Futagami T."/>
        </authorList>
    </citation>
    <scope>NUCLEOTIDE SEQUENCE</scope>
    <source>
        <strain evidence="15">M1</strain>
    </source>
</reference>
<evidence type="ECO:0000259" key="14">
    <source>
        <dbReference type="Pfam" id="PF05199"/>
    </source>
</evidence>
<reference evidence="15" key="2">
    <citation type="submission" date="2021-02" db="EMBL/GenBank/DDBJ databases">
        <title>Aspergillus chevalieri M1 genome sequence.</title>
        <authorList>
            <person name="Kadooka C."/>
            <person name="Mori K."/>
            <person name="Futagami T."/>
        </authorList>
    </citation>
    <scope>NUCLEOTIDE SEQUENCE</scope>
    <source>
        <strain evidence="15">M1</strain>
    </source>
</reference>
<evidence type="ECO:0000256" key="4">
    <source>
        <dbReference type="ARBA" id="ARBA00011881"/>
    </source>
</evidence>
<proteinExistence type="inferred from homology"/>
<dbReference type="InterPro" id="IPR012814">
    <property type="entry name" value="P2OX"/>
</dbReference>